<evidence type="ECO:0000256" key="4">
    <source>
        <dbReference type="RuleBase" id="RU004046"/>
    </source>
</evidence>
<protein>
    <recommendedName>
        <fullName evidence="3">Glucokinase</fullName>
        <ecNumber evidence="3">2.7.1.2</ecNumber>
    </recommendedName>
    <alternativeName>
        <fullName evidence="3">Glucose kinase</fullName>
    </alternativeName>
</protein>
<keyword evidence="3" id="KW-0963">Cytoplasm</keyword>
<dbReference type="PANTHER" id="PTHR47363:SF1">
    <property type="entry name" value="GLUCOKINASE"/>
    <property type="match status" value="1"/>
</dbReference>
<dbReference type="RefSeq" id="WP_354659865.1">
    <property type="nucleotide sequence ID" value="NZ_JBEXAC010000001.1"/>
</dbReference>
<dbReference type="NCBIfam" id="TIGR00749">
    <property type="entry name" value="glk"/>
    <property type="match status" value="1"/>
</dbReference>
<dbReference type="Proteomes" id="UP001549749">
    <property type="component" value="Unassembled WGS sequence"/>
</dbReference>
<comment type="similarity">
    <text evidence="3 4">Belongs to the bacterial glucokinase family.</text>
</comment>
<accession>A0ABV2T2G6</accession>
<dbReference type="EMBL" id="JBEXAC010000001">
    <property type="protein sequence ID" value="MET6997226.1"/>
    <property type="molecule type" value="Genomic_DNA"/>
</dbReference>
<reference evidence="5 6" key="1">
    <citation type="submission" date="2024-06" db="EMBL/GenBank/DDBJ databases">
        <title>Chitinophaga defluvii sp. nov., isolated from municipal sewage.</title>
        <authorList>
            <person name="Zhang L."/>
        </authorList>
    </citation>
    <scope>NUCLEOTIDE SEQUENCE [LARGE SCALE GENOMIC DNA]</scope>
    <source>
        <strain evidence="5 6">H8</strain>
    </source>
</reference>
<dbReference type="CDD" id="cd24008">
    <property type="entry name" value="ASKHA_NBD_GLK"/>
    <property type="match status" value="1"/>
</dbReference>
<comment type="caution">
    <text evidence="5">The sequence shown here is derived from an EMBL/GenBank/DDBJ whole genome shotgun (WGS) entry which is preliminary data.</text>
</comment>
<comment type="catalytic activity">
    <reaction evidence="3">
        <text>D-glucose + ATP = D-glucose 6-phosphate + ADP + H(+)</text>
        <dbReference type="Rhea" id="RHEA:17825"/>
        <dbReference type="ChEBI" id="CHEBI:4167"/>
        <dbReference type="ChEBI" id="CHEBI:15378"/>
        <dbReference type="ChEBI" id="CHEBI:30616"/>
        <dbReference type="ChEBI" id="CHEBI:61548"/>
        <dbReference type="ChEBI" id="CHEBI:456216"/>
        <dbReference type="EC" id="2.7.1.2"/>
    </reaction>
</comment>
<keyword evidence="6" id="KW-1185">Reference proteome</keyword>
<keyword evidence="3" id="KW-0067">ATP-binding</keyword>
<dbReference type="GO" id="GO:0004340">
    <property type="term" value="F:glucokinase activity"/>
    <property type="evidence" value="ECO:0007669"/>
    <property type="project" value="UniProtKB-EC"/>
</dbReference>
<dbReference type="Gene3D" id="3.30.420.40">
    <property type="match status" value="1"/>
</dbReference>
<dbReference type="SUPFAM" id="SSF53067">
    <property type="entry name" value="Actin-like ATPase domain"/>
    <property type="match status" value="1"/>
</dbReference>
<dbReference type="Pfam" id="PF02685">
    <property type="entry name" value="Glucokinase"/>
    <property type="match status" value="1"/>
</dbReference>
<dbReference type="EC" id="2.7.1.2" evidence="3"/>
<name>A0ABV2T2G6_9BACT</name>
<dbReference type="InterPro" id="IPR043129">
    <property type="entry name" value="ATPase_NBD"/>
</dbReference>
<dbReference type="Gene3D" id="3.40.367.20">
    <property type="match status" value="1"/>
</dbReference>
<evidence type="ECO:0000256" key="3">
    <source>
        <dbReference type="HAMAP-Rule" id="MF_00524"/>
    </source>
</evidence>
<keyword evidence="3" id="KW-0547">Nucleotide-binding</keyword>
<dbReference type="InterPro" id="IPR003836">
    <property type="entry name" value="Glucokinase"/>
</dbReference>
<evidence type="ECO:0000313" key="6">
    <source>
        <dbReference type="Proteomes" id="UP001549749"/>
    </source>
</evidence>
<evidence type="ECO:0000256" key="1">
    <source>
        <dbReference type="ARBA" id="ARBA00022679"/>
    </source>
</evidence>
<keyword evidence="2 3" id="KW-0418">Kinase</keyword>
<organism evidence="5 6">
    <name type="scientific">Chitinophaga defluvii</name>
    <dbReference type="NCBI Taxonomy" id="3163343"/>
    <lineage>
        <taxon>Bacteria</taxon>
        <taxon>Pseudomonadati</taxon>
        <taxon>Bacteroidota</taxon>
        <taxon>Chitinophagia</taxon>
        <taxon>Chitinophagales</taxon>
        <taxon>Chitinophagaceae</taxon>
        <taxon>Chitinophaga</taxon>
    </lineage>
</organism>
<keyword evidence="3" id="KW-0324">Glycolysis</keyword>
<dbReference type="HAMAP" id="MF_00524">
    <property type="entry name" value="Glucokinase"/>
    <property type="match status" value="1"/>
</dbReference>
<keyword evidence="1 3" id="KW-0808">Transferase</keyword>
<evidence type="ECO:0000313" key="5">
    <source>
        <dbReference type="EMBL" id="MET6997226.1"/>
    </source>
</evidence>
<dbReference type="PANTHER" id="PTHR47363">
    <property type="entry name" value="GLUCOKINASE"/>
    <property type="match status" value="1"/>
</dbReference>
<proteinExistence type="inferred from homology"/>
<gene>
    <name evidence="3 5" type="primary">glk</name>
    <name evidence="5" type="ORF">ABR189_07585</name>
</gene>
<comment type="caution">
    <text evidence="3">Lacks conserved residue(s) required for the propagation of feature annotation.</text>
</comment>
<comment type="subcellular location">
    <subcellularLocation>
        <location evidence="3">Cytoplasm</location>
    </subcellularLocation>
</comment>
<sequence>MQTVKNQTYLPRFTTHRHEGSGEVYVLAGDLGGTKTNLALFSATGETLKILQEHTYRSREYGSFTEIIQHFITQHPDTPPERICIGVAGPVIKGRVELTNLSRDLSEDEIRENTGLNQVALINDLEATAYGLATLSPDKLLTLHKGNAEHKGNMAIIAPGTGLGEAGLYWDGKAYHPFPTEGGHCDFSPRTDLDMELLKYLQEKYEVASWERLISGPGINNIYFFLRDVKGMDEPAWLAKAMEEKDTAAVISENGIGRKAPICIKTMELFVRYLGREASNLVLKMKATGGLFLGGGIPPKIAPLLENNDFYNHYLQSDRMVELLSAVPIHIINNDKTALWGAAYYGAGMNVESSHLSS</sequence>
<evidence type="ECO:0000256" key="2">
    <source>
        <dbReference type="ARBA" id="ARBA00022777"/>
    </source>
</evidence>